<evidence type="ECO:0000256" key="1">
    <source>
        <dbReference type="SAM" id="MobiDB-lite"/>
    </source>
</evidence>
<protein>
    <submittedName>
        <fullName evidence="3">Uncharacterized protein</fullName>
    </submittedName>
</protein>
<reference evidence="3 4" key="1">
    <citation type="submission" date="2020-08" db="EMBL/GenBank/DDBJ databases">
        <title>Description of novel Pseudomonas species.</title>
        <authorList>
            <person name="Duman M."/>
            <person name="Mulet M."/>
            <person name="Altun S."/>
            <person name="Saticioglu I.B."/>
            <person name="Lalucat J."/>
            <person name="Garcia-Valdes E."/>
        </authorList>
    </citation>
    <scope>NUCLEOTIDE SEQUENCE [LARGE SCALE GENOMIC DNA]</scope>
    <source>
        <strain evidence="3 4">P155</strain>
    </source>
</reference>
<keyword evidence="2" id="KW-1133">Transmembrane helix</keyword>
<keyword evidence="2" id="KW-0812">Transmembrane</keyword>
<sequence length="390" mass="42574">MTFKRPLTFQAALKKNIKRIFTYWAPISVILGGLGTILGFYTISAYTTAIGRPDLMASAIEAKSALLLWLAVIALLVAAYFSVLMTTSVLFGLSVSLFNKSPDLQVDVMKLLLLAVLFGIAVLMVTIFTGIEVTDGYKLIWVVAYGILTILALQKNSKFRQAINLCATTTSPGKLKNKATRFVFLVMLACILISTVLSTVLPVSLILKSYSGEDTPEALIKLNLISIVFAGMTLIPVIVFYDSKTDLFKRVSQCLAAAFVILAIIIGASPGGPLTIVYTASSMMNVRDQTAAKFLLTENYAKEDLDPEVWGTVETVRKYPLASAFPLFSFGDVLLLCPEKLIKTELKDWPAKSAYCVVTKNSKALRMPLKPEKAAEVKKSIETDPQKPAT</sequence>
<organism evidence="3 4">
    <name type="scientific">Pseudomonas neuropathica</name>
    <dbReference type="NCBI Taxonomy" id="2730425"/>
    <lineage>
        <taxon>Bacteria</taxon>
        <taxon>Pseudomonadati</taxon>
        <taxon>Pseudomonadota</taxon>
        <taxon>Gammaproteobacteria</taxon>
        <taxon>Pseudomonadales</taxon>
        <taxon>Pseudomonadaceae</taxon>
        <taxon>Pseudomonas</taxon>
    </lineage>
</organism>
<gene>
    <name evidence="3" type="ORF">H8F23_06225</name>
</gene>
<dbReference type="RefSeq" id="WP_194933762.1">
    <property type="nucleotide sequence ID" value="NZ_JACOPX010000004.1"/>
</dbReference>
<keyword evidence="2" id="KW-0472">Membrane</keyword>
<feature type="transmembrane region" description="Helical" evidence="2">
    <location>
        <begin position="66"/>
        <end position="99"/>
    </location>
</feature>
<keyword evidence="4" id="KW-1185">Reference proteome</keyword>
<feature type="region of interest" description="Disordered" evidence="1">
    <location>
        <begin position="371"/>
        <end position="390"/>
    </location>
</feature>
<name>A0ABS0BEE6_9PSED</name>
<feature type="transmembrane region" description="Helical" evidence="2">
    <location>
        <begin position="137"/>
        <end position="153"/>
    </location>
</feature>
<comment type="caution">
    <text evidence="3">The sequence shown here is derived from an EMBL/GenBank/DDBJ whole genome shotgun (WGS) entry which is preliminary data.</text>
</comment>
<feature type="transmembrane region" description="Helical" evidence="2">
    <location>
        <begin position="182"/>
        <end position="207"/>
    </location>
</feature>
<proteinExistence type="predicted"/>
<evidence type="ECO:0000313" key="4">
    <source>
        <dbReference type="Proteomes" id="UP000722111"/>
    </source>
</evidence>
<feature type="transmembrane region" description="Helical" evidence="2">
    <location>
        <begin position="254"/>
        <end position="278"/>
    </location>
</feature>
<accession>A0ABS0BEE6</accession>
<evidence type="ECO:0000256" key="2">
    <source>
        <dbReference type="SAM" id="Phobius"/>
    </source>
</evidence>
<dbReference type="EMBL" id="JACOPX010000004">
    <property type="protein sequence ID" value="MBF6032842.1"/>
    <property type="molecule type" value="Genomic_DNA"/>
</dbReference>
<evidence type="ECO:0000313" key="3">
    <source>
        <dbReference type="EMBL" id="MBF6032842.1"/>
    </source>
</evidence>
<feature type="transmembrane region" description="Helical" evidence="2">
    <location>
        <begin position="219"/>
        <end position="242"/>
    </location>
</feature>
<dbReference type="Proteomes" id="UP000722111">
    <property type="component" value="Unassembled WGS sequence"/>
</dbReference>
<feature type="transmembrane region" description="Helical" evidence="2">
    <location>
        <begin position="21"/>
        <end position="46"/>
    </location>
</feature>
<feature type="transmembrane region" description="Helical" evidence="2">
    <location>
        <begin position="111"/>
        <end position="131"/>
    </location>
</feature>